<protein>
    <submittedName>
        <fullName evidence="1">Uncharacterized protein</fullName>
    </submittedName>
</protein>
<reference evidence="1 2" key="1">
    <citation type="submission" date="2019-02" db="EMBL/GenBank/DDBJ databases">
        <title>Kribbella capetownensis sp. nov. and Kribbella speibonae sp. nov., isolated from soil.</title>
        <authorList>
            <person name="Curtis S.M."/>
            <person name="Norton I."/>
            <person name="Everest G.J."/>
            <person name="Meyers P.R."/>
        </authorList>
    </citation>
    <scope>NUCLEOTIDE SEQUENCE [LARGE SCALE GENOMIC DNA]</scope>
    <source>
        <strain evidence="1 2">YM53</strain>
    </source>
</reference>
<accession>A0A4R0JUD2</accession>
<name>A0A4R0JUD2_9ACTN</name>
<dbReference type="AlphaFoldDB" id="A0A4R0JUD2"/>
<proteinExistence type="predicted"/>
<keyword evidence="2" id="KW-1185">Reference proteome</keyword>
<evidence type="ECO:0000313" key="1">
    <source>
        <dbReference type="EMBL" id="TCC51061.1"/>
    </source>
</evidence>
<dbReference type="RefSeq" id="WP_131513753.1">
    <property type="nucleotide sequence ID" value="NZ_SJKD01000002.1"/>
</dbReference>
<dbReference type="OrthoDB" id="3830495at2"/>
<comment type="caution">
    <text evidence="1">The sequence shown here is derived from an EMBL/GenBank/DDBJ whole genome shotgun (WGS) entry which is preliminary data.</text>
</comment>
<sequence>MTIFIPGNTAVENTRTLAQSALPNAPVVTDEPRTGVEIRARAGALLRTAAQRQQRLADRIDPSLGVRPVRGARW</sequence>
<dbReference type="EMBL" id="SJKD01000002">
    <property type="protein sequence ID" value="TCC51061.1"/>
    <property type="molecule type" value="Genomic_DNA"/>
</dbReference>
<organism evidence="1 2">
    <name type="scientific">Kribbella capetownensis</name>
    <dbReference type="NCBI Taxonomy" id="1572659"/>
    <lineage>
        <taxon>Bacteria</taxon>
        <taxon>Bacillati</taxon>
        <taxon>Actinomycetota</taxon>
        <taxon>Actinomycetes</taxon>
        <taxon>Propionibacteriales</taxon>
        <taxon>Kribbellaceae</taxon>
        <taxon>Kribbella</taxon>
    </lineage>
</organism>
<evidence type="ECO:0000313" key="2">
    <source>
        <dbReference type="Proteomes" id="UP000293342"/>
    </source>
</evidence>
<gene>
    <name evidence="1" type="ORF">E0H75_13035</name>
</gene>
<dbReference type="Proteomes" id="UP000293342">
    <property type="component" value="Unassembled WGS sequence"/>
</dbReference>